<dbReference type="Gene3D" id="3.40.50.300">
    <property type="entry name" value="P-loop containing nucleotide triphosphate hydrolases"/>
    <property type="match status" value="1"/>
</dbReference>
<reference evidence="2" key="1">
    <citation type="submission" date="2022-03" db="EMBL/GenBank/DDBJ databases">
        <title>Complete genome sequence of Caldinitratiruptor microaerophilus.</title>
        <authorList>
            <person name="Mukaiyama R."/>
            <person name="Nishiyama T."/>
            <person name="Ueda K."/>
        </authorList>
    </citation>
    <scope>NUCLEOTIDE SEQUENCE</scope>
    <source>
        <strain evidence="2">JCM 16183</strain>
    </source>
</reference>
<organism evidence="2 3">
    <name type="scientific">Caldinitratiruptor microaerophilus</name>
    <dbReference type="NCBI Taxonomy" id="671077"/>
    <lineage>
        <taxon>Bacteria</taxon>
        <taxon>Bacillati</taxon>
        <taxon>Bacillota</taxon>
        <taxon>Clostridia</taxon>
        <taxon>Eubacteriales</taxon>
        <taxon>Symbiobacteriaceae</taxon>
        <taxon>Caldinitratiruptor</taxon>
    </lineage>
</organism>
<keyword evidence="3" id="KW-1185">Reference proteome</keyword>
<name>A0AA35G903_9FIRM</name>
<dbReference type="RefSeq" id="WP_264842230.1">
    <property type="nucleotide sequence ID" value="NZ_AP025628.1"/>
</dbReference>
<dbReference type="PANTHER" id="PTHR34297">
    <property type="entry name" value="HYPOTHETICAL CYTOSOLIC PROTEIN-RELATED"/>
    <property type="match status" value="1"/>
</dbReference>
<dbReference type="EMBL" id="AP025628">
    <property type="protein sequence ID" value="BDG61595.1"/>
    <property type="molecule type" value="Genomic_DNA"/>
</dbReference>
<evidence type="ECO:0008006" key="4">
    <source>
        <dbReference type="Google" id="ProtNLM"/>
    </source>
</evidence>
<sequence>MEVIAFVGPPGSGKSHRASLVADQYGCDLIIDDGLIIQEGKILAGSSAKRADTRVGAVKRAIFLDPAHRAEALAAVRRARPRRILILGTSEDMIVRITDALDLPRPETVVRIEDVASPAQIRLARRKRRLEGKHVVPAPTFEVKKTFSGYMVDPLRFLLRRREGDPVPVEKSVVRPTFSSLGHFYIADTVLSAIAARAAEAVPGIARVLRAVVESGEEGVQVELDVALRFGFPVWAPLRQAQEAVKAQLEYMTALNVVSVNVHARRVQVD</sequence>
<comment type="similarity">
    <text evidence="1">Belongs to the asp23 family.</text>
</comment>
<evidence type="ECO:0000313" key="3">
    <source>
        <dbReference type="Proteomes" id="UP001163687"/>
    </source>
</evidence>
<evidence type="ECO:0000256" key="1">
    <source>
        <dbReference type="ARBA" id="ARBA00005721"/>
    </source>
</evidence>
<evidence type="ECO:0000313" key="2">
    <source>
        <dbReference type="EMBL" id="BDG61595.1"/>
    </source>
</evidence>
<dbReference type="AlphaFoldDB" id="A0AA35G903"/>
<accession>A0AA35G903</accession>
<dbReference type="InterPro" id="IPR027417">
    <property type="entry name" value="P-loop_NTPase"/>
</dbReference>
<dbReference type="Proteomes" id="UP001163687">
    <property type="component" value="Chromosome"/>
</dbReference>
<gene>
    <name evidence="2" type="ORF">caldi_26850</name>
</gene>
<dbReference type="InterPro" id="IPR005531">
    <property type="entry name" value="Asp23"/>
</dbReference>
<dbReference type="SUPFAM" id="SSF52540">
    <property type="entry name" value="P-loop containing nucleoside triphosphate hydrolases"/>
    <property type="match status" value="1"/>
</dbReference>
<dbReference type="Pfam" id="PF03780">
    <property type="entry name" value="Asp23"/>
    <property type="match status" value="1"/>
</dbReference>
<dbReference type="KEGG" id="cmic:caldi_26850"/>
<proteinExistence type="inferred from homology"/>
<protein>
    <recommendedName>
        <fullName evidence="4">Asp23/Gls24 family envelope stress response protein</fullName>
    </recommendedName>
</protein>
<dbReference type="PANTHER" id="PTHR34297:SF3">
    <property type="entry name" value="ALKALINE SHOCK PROTEIN 23"/>
    <property type="match status" value="1"/>
</dbReference>